<keyword evidence="2" id="KW-0479">Metal-binding</keyword>
<dbReference type="Gene3D" id="2.60.40.420">
    <property type="entry name" value="Cupredoxins - blue copper proteins"/>
    <property type="match status" value="1"/>
</dbReference>
<evidence type="ECO:0000313" key="8">
    <source>
        <dbReference type="Proteomes" id="UP000220102"/>
    </source>
</evidence>
<keyword evidence="8" id="KW-1185">Reference proteome</keyword>
<gene>
    <name evidence="7" type="ORF">CRI94_01420</name>
</gene>
<dbReference type="GO" id="GO:0009055">
    <property type="term" value="F:electron transfer activity"/>
    <property type="evidence" value="ECO:0007669"/>
    <property type="project" value="InterPro"/>
</dbReference>
<feature type="signal peptide" evidence="5">
    <location>
        <begin position="1"/>
        <end position="22"/>
    </location>
</feature>
<keyword evidence="5" id="KW-0732">Signal</keyword>
<keyword evidence="3" id="KW-0249">Electron transport</keyword>
<evidence type="ECO:0000259" key="6">
    <source>
        <dbReference type="Pfam" id="PF00127"/>
    </source>
</evidence>
<dbReference type="InterPro" id="IPR008972">
    <property type="entry name" value="Cupredoxin"/>
</dbReference>
<proteinExistence type="predicted"/>
<keyword evidence="1" id="KW-0813">Transport</keyword>
<dbReference type="Pfam" id="PF00127">
    <property type="entry name" value="Copper-bind"/>
    <property type="match status" value="1"/>
</dbReference>
<evidence type="ECO:0000256" key="2">
    <source>
        <dbReference type="ARBA" id="ARBA00022723"/>
    </source>
</evidence>
<dbReference type="AlphaFoldDB" id="A0A2A8D268"/>
<dbReference type="InterPro" id="IPR028871">
    <property type="entry name" value="BlueCu_1_BS"/>
</dbReference>
<dbReference type="CDD" id="cd04233">
    <property type="entry name" value="Auracyanin"/>
    <property type="match status" value="1"/>
</dbReference>
<dbReference type="OrthoDB" id="9808161at2"/>
<dbReference type="PANTHER" id="PTHR38439">
    <property type="entry name" value="AURACYANIN-B"/>
    <property type="match status" value="1"/>
</dbReference>
<protein>
    <recommendedName>
        <fullName evidence="6">Blue (type 1) copper domain-containing protein</fullName>
    </recommendedName>
</protein>
<dbReference type="PANTHER" id="PTHR38439:SF2">
    <property type="entry name" value="OUTER MEMBRANE PROTEIN H.8"/>
    <property type="match status" value="1"/>
</dbReference>
<evidence type="ECO:0000256" key="5">
    <source>
        <dbReference type="SAM" id="SignalP"/>
    </source>
</evidence>
<accession>A0A2A8D268</accession>
<dbReference type="EMBL" id="PDEQ01000001">
    <property type="protein sequence ID" value="PEN14981.1"/>
    <property type="molecule type" value="Genomic_DNA"/>
</dbReference>
<sequence>MRTILRSLFVLFLLAGLTALGAQTTLAYDTDPEPIRVVIEPDGNQMLFAQDEFTAKAGQEITLVFKNTATSPAMVHNVVILNDNDDATINRVGQAALTASDNEYVPEDDAIIGATALAKPGETVEVTFTAPSEPGKYSYVCTFPGHYSMMRGTLTIQ</sequence>
<dbReference type="PROSITE" id="PS00196">
    <property type="entry name" value="COPPER_BLUE"/>
    <property type="match status" value="1"/>
</dbReference>
<comment type="caution">
    <text evidence="7">The sequence shown here is derived from an EMBL/GenBank/DDBJ whole genome shotgun (WGS) entry which is preliminary data.</text>
</comment>
<evidence type="ECO:0000256" key="1">
    <source>
        <dbReference type="ARBA" id="ARBA00022448"/>
    </source>
</evidence>
<keyword evidence="4" id="KW-0186">Copper</keyword>
<feature type="domain" description="Blue (type 1) copper" evidence="6">
    <location>
        <begin position="37"/>
        <end position="157"/>
    </location>
</feature>
<organism evidence="7 8">
    <name type="scientific">Longibacter salinarum</name>
    <dbReference type="NCBI Taxonomy" id="1850348"/>
    <lineage>
        <taxon>Bacteria</taxon>
        <taxon>Pseudomonadati</taxon>
        <taxon>Rhodothermota</taxon>
        <taxon>Rhodothermia</taxon>
        <taxon>Rhodothermales</taxon>
        <taxon>Salisaetaceae</taxon>
        <taxon>Longibacter</taxon>
    </lineage>
</organism>
<evidence type="ECO:0000256" key="4">
    <source>
        <dbReference type="ARBA" id="ARBA00023008"/>
    </source>
</evidence>
<evidence type="ECO:0000313" key="7">
    <source>
        <dbReference type="EMBL" id="PEN14981.1"/>
    </source>
</evidence>
<evidence type="ECO:0000256" key="3">
    <source>
        <dbReference type="ARBA" id="ARBA00022982"/>
    </source>
</evidence>
<dbReference type="GO" id="GO:0005507">
    <property type="term" value="F:copper ion binding"/>
    <property type="evidence" value="ECO:0007669"/>
    <property type="project" value="InterPro"/>
</dbReference>
<dbReference type="SUPFAM" id="SSF49503">
    <property type="entry name" value="Cupredoxins"/>
    <property type="match status" value="1"/>
</dbReference>
<dbReference type="InterPro" id="IPR000923">
    <property type="entry name" value="BlueCu_1"/>
</dbReference>
<feature type="chain" id="PRO_5012902283" description="Blue (type 1) copper domain-containing protein" evidence="5">
    <location>
        <begin position="23"/>
        <end position="157"/>
    </location>
</feature>
<dbReference type="Proteomes" id="UP000220102">
    <property type="component" value="Unassembled WGS sequence"/>
</dbReference>
<reference evidence="7 8" key="1">
    <citation type="submission" date="2017-10" db="EMBL/GenBank/DDBJ databases">
        <title>Draft genome of Longibacter Salinarum.</title>
        <authorList>
            <person name="Goh K.M."/>
            <person name="Shamsir M.S."/>
            <person name="Lim S.W."/>
        </authorList>
    </citation>
    <scope>NUCLEOTIDE SEQUENCE [LARGE SCALE GENOMIC DNA]</scope>
    <source>
        <strain evidence="7 8">KCTC 52045</strain>
    </source>
</reference>
<name>A0A2A8D268_9BACT</name>
<dbReference type="RefSeq" id="WP_098073880.1">
    <property type="nucleotide sequence ID" value="NZ_PDEQ01000001.1"/>
</dbReference>
<dbReference type="InterPro" id="IPR050845">
    <property type="entry name" value="Cu-binding_ET"/>
</dbReference>